<dbReference type="SUPFAM" id="SSF56300">
    <property type="entry name" value="Metallo-dependent phosphatases"/>
    <property type="match status" value="1"/>
</dbReference>
<evidence type="ECO:0000313" key="3">
    <source>
        <dbReference type="EMBL" id="EPR41340.1"/>
    </source>
</evidence>
<name>S7TX46_DESML</name>
<evidence type="ECO:0000259" key="2">
    <source>
        <dbReference type="Pfam" id="PF12850"/>
    </source>
</evidence>
<dbReference type="Gene3D" id="3.60.21.10">
    <property type="match status" value="1"/>
</dbReference>
<evidence type="ECO:0000256" key="1">
    <source>
        <dbReference type="ARBA" id="ARBA00008950"/>
    </source>
</evidence>
<accession>S7TX46</accession>
<dbReference type="STRING" id="897.B2D07_06470"/>
<dbReference type="eggNOG" id="COG0639">
    <property type="taxonomic scope" value="Bacteria"/>
</dbReference>
<comment type="caution">
    <text evidence="3">The sequence shown here is derived from an EMBL/GenBank/DDBJ whole genome shotgun (WGS) entry which is preliminary data.</text>
</comment>
<reference evidence="3 4" key="1">
    <citation type="journal article" date="2013" name="Genome Announc.">
        <title>Draft genome sequences for three mercury-methylating, sulfate-reducing bacteria.</title>
        <authorList>
            <person name="Brown S.D."/>
            <person name="Hurt R.A.Jr."/>
            <person name="Gilmour C.C."/>
            <person name="Elias D.A."/>
        </authorList>
    </citation>
    <scope>NUCLEOTIDE SEQUENCE [LARGE SCALE GENOMIC DNA]</scope>
    <source>
        <strain evidence="3 4">DSM 2059</strain>
    </source>
</reference>
<dbReference type="GO" id="GO:0005737">
    <property type="term" value="C:cytoplasm"/>
    <property type="evidence" value="ECO:0007669"/>
    <property type="project" value="TreeGrafter"/>
</dbReference>
<dbReference type="PANTHER" id="PTHR42850">
    <property type="entry name" value="METALLOPHOSPHOESTERASE"/>
    <property type="match status" value="1"/>
</dbReference>
<dbReference type="InterPro" id="IPR024654">
    <property type="entry name" value="Calcineurin-like_PHP_lpxH"/>
</dbReference>
<dbReference type="CDD" id="cd00838">
    <property type="entry name" value="MPP_superfamily"/>
    <property type="match status" value="1"/>
</dbReference>
<sequence>MRIAVIADIHGNLEAFQSVLRDIDGSGIQHIVSVGDNIGYGAESEAVMALIRERGILSVLGNHEMAVRYPRFFKWFNPQVQATLQSTFAGLSSQTLADIHRMPSLLIRWGSRFVHGFPPKSPFLYLYQMRERKICRAFHRIDEKHCFIGHTHELNLIRVRGGSARYLPFSRGVAVLENDAAYLINVGSVGQPRDGDNRAKYVIWDISASSVEVRRVSYDIDTAIRKILDAGYPESFAARLR</sequence>
<dbReference type="EMBL" id="ATHJ01000076">
    <property type="protein sequence ID" value="EPR41340.1"/>
    <property type="molecule type" value="Genomic_DNA"/>
</dbReference>
<dbReference type="AlphaFoldDB" id="S7TX46"/>
<dbReference type="Pfam" id="PF12850">
    <property type="entry name" value="Metallophos_2"/>
    <property type="match status" value="1"/>
</dbReference>
<dbReference type="InterPro" id="IPR011152">
    <property type="entry name" value="Pesterase_MJ0912"/>
</dbReference>
<organism evidence="3 4">
    <name type="scientific">Desulfococcus multivorans DSM 2059</name>
    <dbReference type="NCBI Taxonomy" id="1121405"/>
    <lineage>
        <taxon>Bacteria</taxon>
        <taxon>Pseudomonadati</taxon>
        <taxon>Thermodesulfobacteriota</taxon>
        <taxon>Desulfobacteria</taxon>
        <taxon>Desulfobacterales</taxon>
        <taxon>Desulfococcaceae</taxon>
        <taxon>Desulfococcus</taxon>
    </lineage>
</organism>
<proteinExistence type="inferred from homology"/>
<comment type="similarity">
    <text evidence="1">Belongs to the metallophosphoesterase superfamily. YfcE family.</text>
</comment>
<dbReference type="PANTHER" id="PTHR42850:SF2">
    <property type="entry name" value="BLL5683 PROTEIN"/>
    <property type="match status" value="1"/>
</dbReference>
<dbReference type="PIRSF" id="PIRSF000883">
    <property type="entry name" value="Pesterase_MJ0912"/>
    <property type="match status" value="1"/>
</dbReference>
<feature type="domain" description="Calcineurin-like phosphoesterase" evidence="2">
    <location>
        <begin position="1"/>
        <end position="207"/>
    </location>
</feature>
<dbReference type="GO" id="GO:0016791">
    <property type="term" value="F:phosphatase activity"/>
    <property type="evidence" value="ECO:0007669"/>
    <property type="project" value="TreeGrafter"/>
</dbReference>
<dbReference type="InterPro" id="IPR050126">
    <property type="entry name" value="Ap4A_hydrolase"/>
</dbReference>
<keyword evidence="4" id="KW-1185">Reference proteome</keyword>
<dbReference type="RefSeq" id="WP_020876552.1">
    <property type="nucleotide sequence ID" value="NZ_ATHJ01000076.1"/>
</dbReference>
<dbReference type="InterPro" id="IPR029052">
    <property type="entry name" value="Metallo-depent_PP-like"/>
</dbReference>
<evidence type="ECO:0000313" key="4">
    <source>
        <dbReference type="Proteomes" id="UP000014977"/>
    </source>
</evidence>
<dbReference type="OrthoDB" id="9813918at2"/>
<dbReference type="Proteomes" id="UP000014977">
    <property type="component" value="Unassembled WGS sequence"/>
</dbReference>
<gene>
    <name evidence="3" type="ORF">dsmv_2121</name>
</gene>
<protein>
    <submittedName>
        <fullName evidence="3">Calcineurin-like phosphoesterase superfamily domain containing protein</fullName>
    </submittedName>
</protein>